<feature type="domain" description="Helicase C-terminal" evidence="2">
    <location>
        <begin position="447"/>
        <end position="649"/>
    </location>
</feature>
<sequence length="1136" mass="131735">MSYEDLSESYVSDILNRLEFVRNTPSLDKPYTKVDFDIDMSNKLVLRSYQRFAQLYCSSNTPARRIFIKYGTGVGKTVLACNICKQMVDIFKKKRELNPKIQLPSILILGPTKGIFRKELLSRPEFGYITTQELDRMRQLEYNAKSGSSIDRDNLREFGIMLRRRLSNKKKSGFFAFYGFREFVNRSLLSDIDISTLNEEEIHDRIKSGDIKINYKLFETFRNSQIVCDEIHNVYNSCDKNNWGIIIQALLDYLGNDVNALFLSATPINHYPSEIIDLLNLVSMEKYAKEDFFKLCDSENCTAISNESVFNKIGKLFAGKILFLADANPKYYPRTFLEGEKIKSIDMLKFVRSEMPPHAYEIYKKIYSGTLSQDSQYIMDFILPDPTSADGWIYKTQEVKDKYHHAKLEWLENNNIIINNVGTDMILTGEFLHMTNLKRVSTKYHTMMQDIIKHIKNGGGKILIYHKYVRMSGVLFIKEVLSQNGIIDIYSDADDSTLDVNTGIPRRDFNTKNGVFMPCKYVLYYGDMDKIVRDCNIDKFNSASNATGSEIKILIGSDSIRESLDLKAVSMLMVMSKPDDISSLIQLFGRANRQKSHSLLPPEKRNVIYRIYTTKLPDGKLSYEEEKYRDRVNDYKIIQKIEKSLNEVGADAAINYNMIKTAFVEEGEIGVLKFTPKYNFTKNPMNWTSNAYFNEIEITDVIYIIKRLFMEVSTTLKMSDILKLVKDPPFTTEFNPTLISDDNIHIAMFRLTINNINISNDNSTIIEKLFDPNEKRIVKDGAMFNIVKIDEYYILVGVSRDKTIYVESQYRDNTKQCEIDINLNEYILHSHTNESYEIKKSKFIRRYEEYKVDDIGILDSVCDYSIDFQRKFIEEIIFTIYTIMTEPKKINIPANILDFYIKMIVVYDIKRIILFYDTTRKHIQELYNFTCDECNSNAPIINIISNIITEHPQGFIHKTPTKVGITSTDKVRIIKDSIKKKLKIGFVLPIGYSTSTIPRFYNSTKGWFDASGYGGNCIVYKENDIVIGFYYKEISGLSTKFKIRAPVQKQYGTKGEVDMRKVERGTNCDTKSKEYLVDILDKLGAGDVSNLNRTELCETLLNRLLYLELMERSNPTSTIKYLYDYWECQPIPDKYN</sequence>
<accession>A0A6C0BCS3</accession>
<dbReference type="SUPFAM" id="SSF52540">
    <property type="entry name" value="P-loop containing nucleoside triphosphate hydrolases"/>
    <property type="match status" value="1"/>
</dbReference>
<name>A0A6C0BCS3_9ZZZZ</name>
<dbReference type="PROSITE" id="PS51194">
    <property type="entry name" value="HELICASE_CTER"/>
    <property type="match status" value="1"/>
</dbReference>
<feature type="domain" description="Helicase ATP-binding" evidence="1">
    <location>
        <begin position="181"/>
        <end position="285"/>
    </location>
</feature>
<dbReference type="InterPro" id="IPR006935">
    <property type="entry name" value="Helicase/UvrB_N"/>
</dbReference>
<dbReference type="AlphaFoldDB" id="A0A6C0BCS3"/>
<dbReference type="InterPro" id="IPR014001">
    <property type="entry name" value="Helicase_ATP-bd"/>
</dbReference>
<dbReference type="Pfam" id="PF04851">
    <property type="entry name" value="ResIII"/>
    <property type="match status" value="1"/>
</dbReference>
<evidence type="ECO:0000259" key="1">
    <source>
        <dbReference type="PROSITE" id="PS51192"/>
    </source>
</evidence>
<evidence type="ECO:0000259" key="2">
    <source>
        <dbReference type="PROSITE" id="PS51194"/>
    </source>
</evidence>
<dbReference type="SMART" id="SM00490">
    <property type="entry name" value="HELICc"/>
    <property type="match status" value="1"/>
</dbReference>
<proteinExistence type="predicted"/>
<dbReference type="InterPro" id="IPR001650">
    <property type="entry name" value="Helicase_C-like"/>
</dbReference>
<dbReference type="Gene3D" id="3.40.50.300">
    <property type="entry name" value="P-loop containing nucleotide triphosphate hydrolases"/>
    <property type="match status" value="2"/>
</dbReference>
<organism evidence="3">
    <name type="scientific">viral metagenome</name>
    <dbReference type="NCBI Taxonomy" id="1070528"/>
    <lineage>
        <taxon>unclassified sequences</taxon>
        <taxon>metagenomes</taxon>
        <taxon>organismal metagenomes</taxon>
    </lineage>
</organism>
<dbReference type="InterPro" id="IPR027417">
    <property type="entry name" value="P-loop_NTPase"/>
</dbReference>
<dbReference type="CDD" id="cd18785">
    <property type="entry name" value="SF2_C"/>
    <property type="match status" value="1"/>
</dbReference>
<dbReference type="GO" id="GO:0003677">
    <property type="term" value="F:DNA binding"/>
    <property type="evidence" value="ECO:0007669"/>
    <property type="project" value="InterPro"/>
</dbReference>
<evidence type="ECO:0008006" key="4">
    <source>
        <dbReference type="Google" id="ProtNLM"/>
    </source>
</evidence>
<dbReference type="Pfam" id="PF00271">
    <property type="entry name" value="Helicase_C"/>
    <property type="match status" value="1"/>
</dbReference>
<reference evidence="3" key="1">
    <citation type="journal article" date="2020" name="Nature">
        <title>Giant virus diversity and host interactions through global metagenomics.</title>
        <authorList>
            <person name="Schulz F."/>
            <person name="Roux S."/>
            <person name="Paez-Espino D."/>
            <person name="Jungbluth S."/>
            <person name="Walsh D.A."/>
            <person name="Denef V.J."/>
            <person name="McMahon K.D."/>
            <person name="Konstantinidis K.T."/>
            <person name="Eloe-Fadrosh E.A."/>
            <person name="Kyrpides N.C."/>
            <person name="Woyke T."/>
        </authorList>
    </citation>
    <scope>NUCLEOTIDE SEQUENCE</scope>
    <source>
        <strain evidence="3">GVMAG-M-3300010160-26</strain>
    </source>
</reference>
<dbReference type="PROSITE" id="PS51192">
    <property type="entry name" value="HELICASE_ATP_BIND_1"/>
    <property type="match status" value="1"/>
</dbReference>
<dbReference type="EMBL" id="MN739114">
    <property type="protein sequence ID" value="QHS89604.1"/>
    <property type="molecule type" value="Genomic_DNA"/>
</dbReference>
<dbReference type="GO" id="GO:0016787">
    <property type="term" value="F:hydrolase activity"/>
    <property type="evidence" value="ECO:0007669"/>
    <property type="project" value="InterPro"/>
</dbReference>
<evidence type="ECO:0000313" key="3">
    <source>
        <dbReference type="EMBL" id="QHS89604.1"/>
    </source>
</evidence>
<protein>
    <recommendedName>
        <fullName evidence="4">Helicase ATP-binding domain-containing protein</fullName>
    </recommendedName>
</protein>
<dbReference type="GO" id="GO:0005524">
    <property type="term" value="F:ATP binding"/>
    <property type="evidence" value="ECO:0007669"/>
    <property type="project" value="InterPro"/>
</dbReference>